<gene>
    <name evidence="7" type="ORF">HYH03_012584</name>
</gene>
<dbReference type="GO" id="GO:0008270">
    <property type="term" value="F:zinc ion binding"/>
    <property type="evidence" value="ECO:0007669"/>
    <property type="project" value="UniProtKB-KW"/>
</dbReference>
<keyword evidence="8" id="KW-1185">Reference proteome</keyword>
<reference evidence="7" key="1">
    <citation type="journal article" date="2020" name="bioRxiv">
        <title>Comparative genomics of Chlamydomonas.</title>
        <authorList>
            <person name="Craig R.J."/>
            <person name="Hasan A.R."/>
            <person name="Ness R.W."/>
            <person name="Keightley P.D."/>
        </authorList>
    </citation>
    <scope>NUCLEOTIDE SEQUENCE</scope>
    <source>
        <strain evidence="7">CCAP 11/70</strain>
    </source>
</reference>
<evidence type="ECO:0000313" key="8">
    <source>
        <dbReference type="Proteomes" id="UP000612055"/>
    </source>
</evidence>
<dbReference type="Gene3D" id="6.10.140.2220">
    <property type="match status" value="1"/>
</dbReference>
<dbReference type="AlphaFoldDB" id="A0A836BUC9"/>
<feature type="compositionally biased region" description="Low complexity" evidence="5">
    <location>
        <begin position="619"/>
        <end position="649"/>
    </location>
</feature>
<keyword evidence="2 4" id="KW-0863">Zinc-finger</keyword>
<keyword evidence="1" id="KW-0479">Metal-binding</keyword>
<protein>
    <recommendedName>
        <fullName evidence="6">MYND-type domain-containing protein</fullName>
    </recommendedName>
</protein>
<evidence type="ECO:0000256" key="1">
    <source>
        <dbReference type="ARBA" id="ARBA00022723"/>
    </source>
</evidence>
<evidence type="ECO:0000256" key="5">
    <source>
        <dbReference type="SAM" id="MobiDB-lite"/>
    </source>
</evidence>
<dbReference type="PROSITE" id="PS50865">
    <property type="entry name" value="ZF_MYND_2"/>
    <property type="match status" value="1"/>
</dbReference>
<dbReference type="SUPFAM" id="SSF144232">
    <property type="entry name" value="HIT/MYND zinc finger-like"/>
    <property type="match status" value="1"/>
</dbReference>
<evidence type="ECO:0000256" key="3">
    <source>
        <dbReference type="ARBA" id="ARBA00022833"/>
    </source>
</evidence>
<dbReference type="OrthoDB" id="550206at2759"/>
<evidence type="ECO:0000256" key="4">
    <source>
        <dbReference type="PROSITE-ProRule" id="PRU00134"/>
    </source>
</evidence>
<dbReference type="InterPro" id="IPR002893">
    <property type="entry name" value="Znf_MYND"/>
</dbReference>
<feature type="domain" description="MYND-type" evidence="6">
    <location>
        <begin position="777"/>
        <end position="819"/>
    </location>
</feature>
<dbReference type="Proteomes" id="UP000612055">
    <property type="component" value="Unassembled WGS sequence"/>
</dbReference>
<comment type="caution">
    <text evidence="7">The sequence shown here is derived from an EMBL/GenBank/DDBJ whole genome shotgun (WGS) entry which is preliminary data.</text>
</comment>
<dbReference type="Pfam" id="PF01753">
    <property type="entry name" value="zf-MYND"/>
    <property type="match status" value="1"/>
</dbReference>
<keyword evidence="3" id="KW-0862">Zinc</keyword>
<feature type="region of interest" description="Disordered" evidence="5">
    <location>
        <begin position="613"/>
        <end position="653"/>
    </location>
</feature>
<feature type="compositionally biased region" description="Low complexity" evidence="5">
    <location>
        <begin position="109"/>
        <end position="131"/>
    </location>
</feature>
<evidence type="ECO:0000313" key="7">
    <source>
        <dbReference type="EMBL" id="KAG2488967.1"/>
    </source>
</evidence>
<sequence>MSDLAQHTIKQAPSPGLGYNNDDLISSCFKGCACTACAVVSIHVISSLLLQHHIDTQATAEIPEARPAPAKLPDLVTQLAAALQSSQVLAALRLAALETLWEQAGMEPAGDAAEGRSGSSSGAPGGSASAARMTKAQQQALWRHHAKIVSVTLGLWVKARAGEVVFPEERCLPPERGVPSGLQMARVSARTAEALCRLSRGEGLGGAYPKPLVPSHAVCMSLLGHAGTRNPGWSPAEVAHWLEAGAMVLAMAGEGLAASMDAVQRLQPGPCDVPPPHLVEVMSAAVGRLSQASRCLPQDWCQTGAGREGVLARLRWARLGAGLDRVLRLAYLAALQASSPAASESDRALAGFLEWVPMTAFTVCTALDLAPLAPADPEAREALGESGAISLTYAKRALGLALALEEQGRELETAQCRTGPRTLSVQQEARRALSALQLLALRQRQQRRELAAAGRAGPLAAEADAYALQAVCRLAARVISDSAEVPAGDRPAAPDPLAPVPSRADLSFFLNTCLLYMTDDAQAPADRTAEAQILARQPHRLLAAGCKLLCSDPDAGPGGGSSGAAAAAEGQQLDAAGRIKVAGMLVRSLTALAAHPLLTARVQRWLLQLPASGGGSGATGRTTAAGAGAPGDAGAAEPAGSLRDAATAGAEKEAEAEAERGCLAQAWLGAMRFLALVPDGGLSAGMGLRLLQAANGQAASESFRCLAQKFLPFTNGHFEDMPRIAVLMDATRVLLGSPADARRDAQAVLAAALPPPLAPPPEAGIWIRLRVCGRPGCCNFGAPCEAELKLKLCGGCRAVRYCGRDCQAAAWREGHKERCKAMAAAVQAAAAQAAAAGT</sequence>
<dbReference type="EMBL" id="JAEHOE010000078">
    <property type="protein sequence ID" value="KAG2488967.1"/>
    <property type="molecule type" value="Genomic_DNA"/>
</dbReference>
<evidence type="ECO:0000259" key="6">
    <source>
        <dbReference type="PROSITE" id="PS50865"/>
    </source>
</evidence>
<proteinExistence type="predicted"/>
<evidence type="ECO:0000256" key="2">
    <source>
        <dbReference type="ARBA" id="ARBA00022771"/>
    </source>
</evidence>
<name>A0A836BUC9_9CHLO</name>
<feature type="region of interest" description="Disordered" evidence="5">
    <location>
        <begin position="107"/>
        <end position="136"/>
    </location>
</feature>
<organism evidence="7 8">
    <name type="scientific">Edaphochlamys debaryana</name>
    <dbReference type="NCBI Taxonomy" id="47281"/>
    <lineage>
        <taxon>Eukaryota</taxon>
        <taxon>Viridiplantae</taxon>
        <taxon>Chlorophyta</taxon>
        <taxon>core chlorophytes</taxon>
        <taxon>Chlorophyceae</taxon>
        <taxon>CS clade</taxon>
        <taxon>Chlamydomonadales</taxon>
        <taxon>Chlamydomonadales incertae sedis</taxon>
        <taxon>Edaphochlamys</taxon>
    </lineage>
</organism>
<accession>A0A836BUC9</accession>